<dbReference type="STRING" id="1802363.A2682_03685"/>
<accession>A0A1G2PMM8</accession>
<evidence type="ECO:0000313" key="2">
    <source>
        <dbReference type="EMBL" id="OHA49594.1"/>
    </source>
</evidence>
<gene>
    <name evidence="2" type="ORF">A2682_03685</name>
</gene>
<evidence type="ECO:0000256" key="1">
    <source>
        <dbReference type="SAM" id="Phobius"/>
    </source>
</evidence>
<sequence>MVPMPKGFFLRRLWRVVRILLAVFVLLVVGFLVFRYFELERIKENEAKAVWILAQRITLADVMGENLPPEPNPEENNRTLAGIDANTNGIRDDVELAIHRLHPESARIRAAQLQYARALQFEMEDVTDSITLVAAAQQQGRGSGCIYDTGPSVTLDDPQEVWTEKFRIVENRKNEVWELVFDSDARKDKIEDNARRYMTSYGSSREQDCDIDLATLPD</sequence>
<reference evidence="2 3" key="1">
    <citation type="journal article" date="2016" name="Nat. Commun.">
        <title>Thousands of microbial genomes shed light on interconnected biogeochemical processes in an aquifer system.</title>
        <authorList>
            <person name="Anantharaman K."/>
            <person name="Brown C.T."/>
            <person name="Hug L.A."/>
            <person name="Sharon I."/>
            <person name="Castelle C.J."/>
            <person name="Probst A.J."/>
            <person name="Thomas B.C."/>
            <person name="Singh A."/>
            <person name="Wilkins M.J."/>
            <person name="Karaoz U."/>
            <person name="Brodie E.L."/>
            <person name="Williams K.H."/>
            <person name="Hubbard S.S."/>
            <person name="Banfield J.F."/>
        </authorList>
    </citation>
    <scope>NUCLEOTIDE SEQUENCE [LARGE SCALE GENOMIC DNA]</scope>
    <source>
        <strain evidence="3">RIFCSPHIGHO2_01_FULL_58_15</strain>
    </source>
</reference>
<keyword evidence="1" id="KW-0812">Transmembrane</keyword>
<name>A0A1G2PMM8_TERXR</name>
<proteinExistence type="predicted"/>
<organism evidence="2 3">
    <name type="scientific">Terrybacteria sp. (strain RIFCSPHIGHO2_01_FULL_58_15)</name>
    <dbReference type="NCBI Taxonomy" id="1802363"/>
    <lineage>
        <taxon>Bacteria</taxon>
        <taxon>Candidatus Terryibacteriota</taxon>
    </lineage>
</organism>
<dbReference type="Proteomes" id="UP000178690">
    <property type="component" value="Unassembled WGS sequence"/>
</dbReference>
<comment type="caution">
    <text evidence="2">The sequence shown here is derived from an EMBL/GenBank/DDBJ whole genome shotgun (WGS) entry which is preliminary data.</text>
</comment>
<feature type="transmembrane region" description="Helical" evidence="1">
    <location>
        <begin position="12"/>
        <end position="34"/>
    </location>
</feature>
<protein>
    <submittedName>
        <fullName evidence="2">Uncharacterized protein</fullName>
    </submittedName>
</protein>
<dbReference type="AlphaFoldDB" id="A0A1G2PMM8"/>
<keyword evidence="1" id="KW-1133">Transmembrane helix</keyword>
<evidence type="ECO:0000313" key="3">
    <source>
        <dbReference type="Proteomes" id="UP000178690"/>
    </source>
</evidence>
<dbReference type="EMBL" id="MHST01000007">
    <property type="protein sequence ID" value="OHA49594.1"/>
    <property type="molecule type" value="Genomic_DNA"/>
</dbReference>
<keyword evidence="1" id="KW-0472">Membrane</keyword>